<keyword evidence="3" id="KW-1003">Cell membrane</keyword>
<feature type="transmembrane region" description="Helical" evidence="9">
    <location>
        <begin position="212"/>
        <end position="234"/>
    </location>
</feature>
<dbReference type="GO" id="GO:0022857">
    <property type="term" value="F:transmembrane transporter activity"/>
    <property type="evidence" value="ECO:0007669"/>
    <property type="project" value="InterPro"/>
</dbReference>
<evidence type="ECO:0000313" key="11">
    <source>
        <dbReference type="Proteomes" id="UP001300383"/>
    </source>
</evidence>
<keyword evidence="11" id="KW-1185">Reference proteome</keyword>
<sequence>MKAKEIFNRIREIPEAGVIAAFVIMCVILSFLSDVFFTLQNFVNILQQVSVTAIVAIGQALIIITGNIDLSAGSTMALGGVVAAFLAQQGWNPWLAAFIAVALGCAIGYLIGFLSIRLQIVAFIVTLGMDYILRGCCYLISDGMPISYTNSVSVLGSGKLGIVPVSVFIMLFLIFFFQIFTKKTVTGRRFFAVGCNDKSARMSGIRVERIQIGAYIIMGALAAFAGIINAGNLWTADSVSGKTLALDTVASSTIGGVSMSGGSGSIVGVLFGAVIIGTMRNAFVLLNISAYWQQVAIGVIIILAVGIDRFRAK</sequence>
<evidence type="ECO:0000256" key="8">
    <source>
        <dbReference type="ARBA" id="ARBA00039381"/>
    </source>
</evidence>
<dbReference type="Proteomes" id="UP001300383">
    <property type="component" value="Unassembled WGS sequence"/>
</dbReference>
<feature type="transmembrane region" description="Helical" evidence="9">
    <location>
        <begin position="161"/>
        <end position="180"/>
    </location>
</feature>
<keyword evidence="4" id="KW-0997">Cell inner membrane</keyword>
<keyword evidence="7 9" id="KW-0472">Membrane</keyword>
<feature type="transmembrane region" description="Helical" evidence="9">
    <location>
        <begin position="12"/>
        <end position="33"/>
    </location>
</feature>
<dbReference type="InterPro" id="IPR001851">
    <property type="entry name" value="ABC_transp_permease"/>
</dbReference>
<dbReference type="GO" id="GO:0005886">
    <property type="term" value="C:plasma membrane"/>
    <property type="evidence" value="ECO:0007669"/>
    <property type="project" value="UniProtKB-SubCell"/>
</dbReference>
<evidence type="ECO:0000256" key="6">
    <source>
        <dbReference type="ARBA" id="ARBA00022989"/>
    </source>
</evidence>
<evidence type="ECO:0000313" key="10">
    <source>
        <dbReference type="EMBL" id="MDI9243394.1"/>
    </source>
</evidence>
<reference evidence="10 11" key="1">
    <citation type="submission" date="2023-05" db="EMBL/GenBank/DDBJ databases">
        <title>[ruminococcus] sp. nov., isolated from a pig farm feces dump.</title>
        <authorList>
            <person name="Chang Y.-H."/>
        </authorList>
    </citation>
    <scope>NUCLEOTIDE SEQUENCE [LARGE SCALE GENOMIC DNA]</scope>
    <source>
        <strain evidence="10 11">YH-rum2234</strain>
    </source>
</reference>
<evidence type="ECO:0000256" key="7">
    <source>
        <dbReference type="ARBA" id="ARBA00023136"/>
    </source>
</evidence>
<feature type="transmembrane region" description="Helical" evidence="9">
    <location>
        <begin position="70"/>
        <end position="88"/>
    </location>
</feature>
<evidence type="ECO:0000256" key="4">
    <source>
        <dbReference type="ARBA" id="ARBA00022519"/>
    </source>
</evidence>
<keyword evidence="6 9" id="KW-1133">Transmembrane helix</keyword>
<comment type="subcellular location">
    <subcellularLocation>
        <location evidence="1">Cell membrane</location>
        <topology evidence="1">Multi-pass membrane protein</topology>
    </subcellularLocation>
</comment>
<feature type="transmembrane region" description="Helical" evidence="9">
    <location>
        <begin position="120"/>
        <end position="141"/>
    </location>
</feature>
<organism evidence="10 11">
    <name type="scientific">Fusibacillus kribbianus</name>
    <dbReference type="NCBI Taxonomy" id="3044208"/>
    <lineage>
        <taxon>Bacteria</taxon>
        <taxon>Bacillati</taxon>
        <taxon>Bacillota</taxon>
        <taxon>Clostridia</taxon>
        <taxon>Lachnospirales</taxon>
        <taxon>Lachnospiraceae</taxon>
        <taxon>Fusibacillus</taxon>
    </lineage>
</organism>
<name>A0AAP4BEQ5_9FIRM</name>
<comment type="caution">
    <text evidence="10">The sequence shown here is derived from an EMBL/GenBank/DDBJ whole genome shotgun (WGS) entry which is preliminary data.</text>
</comment>
<dbReference type="RefSeq" id="WP_283231818.1">
    <property type="nucleotide sequence ID" value="NZ_JASGBQ010000033.1"/>
</dbReference>
<keyword evidence="2" id="KW-0813">Transport</keyword>
<feature type="transmembrane region" description="Helical" evidence="9">
    <location>
        <begin position="94"/>
        <end position="113"/>
    </location>
</feature>
<dbReference type="CDD" id="cd06579">
    <property type="entry name" value="TM_PBP1_transp_AraH_like"/>
    <property type="match status" value="1"/>
</dbReference>
<evidence type="ECO:0000256" key="3">
    <source>
        <dbReference type="ARBA" id="ARBA00022475"/>
    </source>
</evidence>
<dbReference type="Pfam" id="PF02653">
    <property type="entry name" value="BPD_transp_2"/>
    <property type="match status" value="1"/>
</dbReference>
<evidence type="ECO:0000256" key="5">
    <source>
        <dbReference type="ARBA" id="ARBA00022692"/>
    </source>
</evidence>
<dbReference type="PANTHER" id="PTHR32196:SF71">
    <property type="entry name" value="AUTOINDUCER 2 IMPORT SYSTEM PERMEASE PROTEIN LSRD"/>
    <property type="match status" value="1"/>
</dbReference>
<keyword evidence="5 9" id="KW-0812">Transmembrane</keyword>
<feature type="transmembrane region" description="Helical" evidence="9">
    <location>
        <begin position="254"/>
        <end position="276"/>
    </location>
</feature>
<dbReference type="PANTHER" id="PTHR32196">
    <property type="entry name" value="ABC TRANSPORTER PERMEASE PROTEIN YPHD-RELATED-RELATED"/>
    <property type="match status" value="1"/>
</dbReference>
<evidence type="ECO:0000256" key="1">
    <source>
        <dbReference type="ARBA" id="ARBA00004651"/>
    </source>
</evidence>
<accession>A0AAP4BEQ5</accession>
<dbReference type="AlphaFoldDB" id="A0AAP4BEQ5"/>
<dbReference type="EMBL" id="JASGBQ010000033">
    <property type="protein sequence ID" value="MDI9243394.1"/>
    <property type="molecule type" value="Genomic_DNA"/>
</dbReference>
<feature type="transmembrane region" description="Helical" evidence="9">
    <location>
        <begin position="45"/>
        <end position="63"/>
    </location>
</feature>
<protein>
    <recommendedName>
        <fullName evidence="8">Autoinducer 2 import system permease protein LsrD</fullName>
    </recommendedName>
</protein>
<evidence type="ECO:0000256" key="9">
    <source>
        <dbReference type="SAM" id="Phobius"/>
    </source>
</evidence>
<gene>
    <name evidence="10" type="ORF">QJ036_13150</name>
</gene>
<evidence type="ECO:0000256" key="2">
    <source>
        <dbReference type="ARBA" id="ARBA00022448"/>
    </source>
</evidence>
<feature type="transmembrane region" description="Helical" evidence="9">
    <location>
        <begin position="283"/>
        <end position="307"/>
    </location>
</feature>
<proteinExistence type="predicted"/>